<proteinExistence type="predicted"/>
<accession>A0A2U8UNL7</accession>
<protein>
    <submittedName>
        <fullName evidence="1">Uncharacterized protein</fullName>
    </submittedName>
</protein>
<name>A0A2U8UNL7_9CAUD</name>
<dbReference type="GeneID" id="80019260"/>
<dbReference type="KEGG" id="vg:80019260"/>
<reference evidence="2" key="1">
    <citation type="submission" date="2018-04" db="EMBL/GenBank/DDBJ databases">
        <authorList>
            <person name="Go L.Y."/>
            <person name="Mitchell J.A."/>
        </authorList>
    </citation>
    <scope>NUCLEOTIDE SEQUENCE [LARGE SCALE GENOMIC DNA]</scope>
</reference>
<organism evidence="1 2">
    <name type="scientific">Streptomyces phage Ibantik</name>
    <dbReference type="NCBI Taxonomy" id="2182397"/>
    <lineage>
        <taxon>Viruses</taxon>
        <taxon>Duplodnaviria</taxon>
        <taxon>Heunggongvirae</taxon>
        <taxon>Uroviricota</taxon>
        <taxon>Caudoviricetes</taxon>
        <taxon>Ibantikvirus</taxon>
        <taxon>Ibantikvirus ibantik</taxon>
    </lineage>
</organism>
<sequence>MKENSMVSSSAVQGGKFGVGDKVRHGSWGEGHVVFGPFHTPTDATGYLVEDPRGKHFASTEELLEPVPRFEVGQKVRFEYTPEGESYELIAGPFPDDDESFYVYKDKYGNHDISFEKYMRPVVE</sequence>
<evidence type="ECO:0000313" key="2">
    <source>
        <dbReference type="Proteomes" id="UP000247188"/>
    </source>
</evidence>
<dbReference type="EMBL" id="MH155870">
    <property type="protein sequence ID" value="AWN05265.1"/>
    <property type="molecule type" value="Genomic_DNA"/>
</dbReference>
<evidence type="ECO:0000313" key="1">
    <source>
        <dbReference type="EMBL" id="AWN05265.1"/>
    </source>
</evidence>
<keyword evidence="2" id="KW-1185">Reference proteome</keyword>
<dbReference type="RefSeq" id="YP_010754665.1">
    <property type="nucleotide sequence ID" value="NC_073462.1"/>
</dbReference>
<gene>
    <name evidence="1" type="primary">41</name>
    <name evidence="1" type="ORF">SEA_IBANTIK_41</name>
</gene>
<dbReference type="Proteomes" id="UP000247188">
    <property type="component" value="Segment"/>
</dbReference>